<evidence type="ECO:0000313" key="11">
    <source>
        <dbReference type="EMBL" id="NNU60980.1"/>
    </source>
</evidence>
<reference evidence="11 12" key="1">
    <citation type="submission" date="2020-05" db="EMBL/GenBank/DDBJ databases">
        <title>Draft Genome Sequence of Ochrobactrum soli Isolated from Stable Fly Gut.</title>
        <authorList>
            <person name="Pileggi M.T."/>
            <person name="Vazhakkala L.J."/>
            <person name="Wong C.N."/>
        </authorList>
    </citation>
    <scope>NUCLEOTIDE SEQUENCE [LARGE SCALE GENOMIC DNA]</scope>
    <source>
        <strain evidence="11 12">MTP-C0764</strain>
    </source>
</reference>
<keyword evidence="6 9" id="KW-0133">Cell shape</keyword>
<dbReference type="GO" id="GO:0016757">
    <property type="term" value="F:glycosyltransferase activity"/>
    <property type="evidence" value="ECO:0007669"/>
    <property type="project" value="UniProtKB-KW"/>
</dbReference>
<proteinExistence type="inferred from homology"/>
<keyword evidence="3" id="KW-0328">Glycosyltransferase</keyword>
<evidence type="ECO:0000256" key="4">
    <source>
        <dbReference type="ARBA" id="ARBA00022679"/>
    </source>
</evidence>
<dbReference type="Gene3D" id="2.40.440.10">
    <property type="entry name" value="L,D-transpeptidase catalytic domain-like"/>
    <property type="match status" value="1"/>
</dbReference>
<dbReference type="GO" id="GO:0008360">
    <property type="term" value="P:regulation of cell shape"/>
    <property type="evidence" value="ECO:0007669"/>
    <property type="project" value="UniProtKB-UniRule"/>
</dbReference>
<dbReference type="SUPFAM" id="SSF141523">
    <property type="entry name" value="L,D-transpeptidase catalytic domain-like"/>
    <property type="match status" value="1"/>
</dbReference>
<accession>A0A849KMV6</accession>
<organism evidence="11 12">
    <name type="scientific">Ochrobactrum soli</name>
    <dbReference type="NCBI Taxonomy" id="2448455"/>
    <lineage>
        <taxon>Bacteria</taxon>
        <taxon>Pseudomonadati</taxon>
        <taxon>Pseudomonadota</taxon>
        <taxon>Alphaproteobacteria</taxon>
        <taxon>Hyphomicrobiales</taxon>
        <taxon>Brucellaceae</taxon>
        <taxon>Brucella/Ochrobactrum group</taxon>
        <taxon>Ochrobactrum</taxon>
    </lineage>
</organism>
<dbReference type="RefSeq" id="WP_124916627.1">
    <property type="nucleotide sequence ID" value="NZ_JABFCY010000007.1"/>
</dbReference>
<comment type="pathway">
    <text evidence="1 9">Cell wall biogenesis; peptidoglycan biosynthesis.</text>
</comment>
<comment type="caution">
    <text evidence="11">The sequence shown here is derived from an EMBL/GenBank/DDBJ whole genome shotgun (WGS) entry which is preliminary data.</text>
</comment>
<evidence type="ECO:0000256" key="2">
    <source>
        <dbReference type="ARBA" id="ARBA00005992"/>
    </source>
</evidence>
<evidence type="ECO:0000256" key="1">
    <source>
        <dbReference type="ARBA" id="ARBA00004752"/>
    </source>
</evidence>
<dbReference type="InterPro" id="IPR005490">
    <property type="entry name" value="LD_TPept_cat_dom"/>
</dbReference>
<protein>
    <submittedName>
        <fullName evidence="11">L,D-transpeptidase</fullName>
    </submittedName>
</protein>
<dbReference type="GO" id="GO:0018104">
    <property type="term" value="P:peptidoglycan-protein cross-linking"/>
    <property type="evidence" value="ECO:0007669"/>
    <property type="project" value="TreeGrafter"/>
</dbReference>
<keyword evidence="12" id="KW-1185">Reference proteome</keyword>
<gene>
    <name evidence="11" type="ORF">HKX02_12020</name>
</gene>
<dbReference type="FunFam" id="2.40.440.10:FF:000002">
    <property type="entry name" value="L,D-transpeptidase ErfK/SrfK"/>
    <property type="match status" value="1"/>
</dbReference>
<dbReference type="AlphaFoldDB" id="A0A849KMV6"/>
<evidence type="ECO:0000256" key="8">
    <source>
        <dbReference type="ARBA" id="ARBA00023316"/>
    </source>
</evidence>
<dbReference type="EMBL" id="JABFCY010000007">
    <property type="protein sequence ID" value="NNU60980.1"/>
    <property type="molecule type" value="Genomic_DNA"/>
</dbReference>
<dbReference type="Proteomes" id="UP000574931">
    <property type="component" value="Unassembled WGS sequence"/>
</dbReference>
<feature type="active site" description="Proton donor/acceptor" evidence="9">
    <location>
        <position position="172"/>
    </location>
</feature>
<dbReference type="PANTHER" id="PTHR30582">
    <property type="entry name" value="L,D-TRANSPEPTIDASE"/>
    <property type="match status" value="1"/>
</dbReference>
<keyword evidence="7 9" id="KW-0573">Peptidoglycan synthesis</keyword>
<dbReference type="InterPro" id="IPR038063">
    <property type="entry name" value="Transpep_catalytic_dom"/>
</dbReference>
<evidence type="ECO:0000259" key="10">
    <source>
        <dbReference type="PROSITE" id="PS52029"/>
    </source>
</evidence>
<dbReference type="GO" id="GO:0005576">
    <property type="term" value="C:extracellular region"/>
    <property type="evidence" value="ECO:0007669"/>
    <property type="project" value="TreeGrafter"/>
</dbReference>
<feature type="active site" description="Nucleophile" evidence="9">
    <location>
        <position position="188"/>
    </location>
</feature>
<evidence type="ECO:0000256" key="5">
    <source>
        <dbReference type="ARBA" id="ARBA00022801"/>
    </source>
</evidence>
<keyword evidence="4" id="KW-0808">Transferase</keyword>
<dbReference type="Pfam" id="PF03734">
    <property type="entry name" value="YkuD"/>
    <property type="match status" value="1"/>
</dbReference>
<evidence type="ECO:0000256" key="3">
    <source>
        <dbReference type="ARBA" id="ARBA00022676"/>
    </source>
</evidence>
<evidence type="ECO:0000256" key="6">
    <source>
        <dbReference type="ARBA" id="ARBA00022960"/>
    </source>
</evidence>
<keyword evidence="8 9" id="KW-0961">Cell wall biogenesis/degradation</keyword>
<dbReference type="InterPro" id="IPR050979">
    <property type="entry name" value="LD-transpeptidase"/>
</dbReference>
<dbReference type="PROSITE" id="PS52029">
    <property type="entry name" value="LD_TPASE"/>
    <property type="match status" value="1"/>
</dbReference>
<evidence type="ECO:0000313" key="12">
    <source>
        <dbReference type="Proteomes" id="UP000574931"/>
    </source>
</evidence>
<feature type="domain" description="L,D-TPase catalytic" evidence="10">
    <location>
        <begin position="79"/>
        <end position="212"/>
    </location>
</feature>
<dbReference type="GO" id="GO:0071972">
    <property type="term" value="F:peptidoglycan L,D-transpeptidase activity"/>
    <property type="evidence" value="ECO:0007669"/>
    <property type="project" value="TreeGrafter"/>
</dbReference>
<dbReference type="GO" id="GO:0071555">
    <property type="term" value="P:cell wall organization"/>
    <property type="evidence" value="ECO:0007669"/>
    <property type="project" value="UniProtKB-UniRule"/>
</dbReference>
<keyword evidence="5" id="KW-0378">Hydrolase</keyword>
<name>A0A849KMV6_9HYPH</name>
<sequence>MTATPLTTSLCRSAISRRSFILGLLAVQGCSTGSGNVSPSLDASPYSSEQFPVRPVNRGKFAKDLQPVTMAKQVDAAPGSVIVDPRNKHLYFVESPNTVRRYGIAVGKTGYSWRGTATIERKAKWPAWHPTDDMHAETPGLPKRIEPGPANPLGARALYLFADGRDTLYRIHGTNEPWTIGTQASSGCIRMLNEDIIELYEKVKVGATVRVL</sequence>
<evidence type="ECO:0000256" key="9">
    <source>
        <dbReference type="PROSITE-ProRule" id="PRU01373"/>
    </source>
</evidence>
<dbReference type="CDD" id="cd16913">
    <property type="entry name" value="YkuD_like"/>
    <property type="match status" value="1"/>
</dbReference>
<dbReference type="PANTHER" id="PTHR30582:SF24">
    <property type="entry name" value="L,D-TRANSPEPTIDASE ERFK_SRFK-RELATED"/>
    <property type="match status" value="1"/>
</dbReference>
<dbReference type="UniPathway" id="UPA00219"/>
<evidence type="ECO:0000256" key="7">
    <source>
        <dbReference type="ARBA" id="ARBA00022984"/>
    </source>
</evidence>
<comment type="similarity">
    <text evidence="2">Belongs to the YkuD family.</text>
</comment>